<gene>
    <name evidence="2" type="ORF">EVAR_17643_1</name>
</gene>
<evidence type="ECO:0000313" key="3">
    <source>
        <dbReference type="Proteomes" id="UP000299102"/>
    </source>
</evidence>
<dbReference type="Proteomes" id="UP000299102">
    <property type="component" value="Unassembled WGS sequence"/>
</dbReference>
<keyword evidence="3" id="KW-1185">Reference proteome</keyword>
<accession>A0A4C1URM8</accession>
<evidence type="ECO:0000313" key="2">
    <source>
        <dbReference type="EMBL" id="GBP29108.1"/>
    </source>
</evidence>
<comment type="caution">
    <text evidence="2">The sequence shown here is derived from an EMBL/GenBank/DDBJ whole genome shotgun (WGS) entry which is preliminary data.</text>
</comment>
<feature type="region of interest" description="Disordered" evidence="1">
    <location>
        <begin position="1"/>
        <end position="25"/>
    </location>
</feature>
<reference evidence="2 3" key="1">
    <citation type="journal article" date="2019" name="Commun. Biol.">
        <title>The bagworm genome reveals a unique fibroin gene that provides high tensile strength.</title>
        <authorList>
            <person name="Kono N."/>
            <person name="Nakamura H."/>
            <person name="Ohtoshi R."/>
            <person name="Tomita M."/>
            <person name="Numata K."/>
            <person name="Arakawa K."/>
        </authorList>
    </citation>
    <scope>NUCLEOTIDE SEQUENCE [LARGE SCALE GENOMIC DNA]</scope>
</reference>
<evidence type="ECO:0000256" key="1">
    <source>
        <dbReference type="SAM" id="MobiDB-lite"/>
    </source>
</evidence>
<dbReference type="EMBL" id="BGZK01000216">
    <property type="protein sequence ID" value="GBP29108.1"/>
    <property type="molecule type" value="Genomic_DNA"/>
</dbReference>
<protein>
    <submittedName>
        <fullName evidence="2">Uncharacterized protein</fullName>
    </submittedName>
</protein>
<dbReference type="AlphaFoldDB" id="A0A4C1URM8"/>
<dbReference type="OrthoDB" id="6625421at2759"/>
<name>A0A4C1URM8_EUMVA</name>
<sequence>MFGGNHDSLKFDPSRLSSDRVSGARTAARHKLDRYMDRRTNSYVRERCGLRDVVTRVEKGMLLWFGHLERTDKRRSRNKCIERMCVIERSAGGALENPM</sequence>
<proteinExistence type="predicted"/>
<organism evidence="2 3">
    <name type="scientific">Eumeta variegata</name>
    <name type="common">Bagworm moth</name>
    <name type="synonym">Eumeta japonica</name>
    <dbReference type="NCBI Taxonomy" id="151549"/>
    <lineage>
        <taxon>Eukaryota</taxon>
        <taxon>Metazoa</taxon>
        <taxon>Ecdysozoa</taxon>
        <taxon>Arthropoda</taxon>
        <taxon>Hexapoda</taxon>
        <taxon>Insecta</taxon>
        <taxon>Pterygota</taxon>
        <taxon>Neoptera</taxon>
        <taxon>Endopterygota</taxon>
        <taxon>Lepidoptera</taxon>
        <taxon>Glossata</taxon>
        <taxon>Ditrysia</taxon>
        <taxon>Tineoidea</taxon>
        <taxon>Psychidae</taxon>
        <taxon>Oiketicinae</taxon>
        <taxon>Eumeta</taxon>
    </lineage>
</organism>